<reference evidence="3" key="1">
    <citation type="submission" date="2019-09" db="EMBL/GenBank/DDBJ databases">
        <title>Complete genome sequencing of four Arcobacter species reveals a diverse suite of mobile elements.</title>
        <authorList>
            <person name="On S.L.W."/>
            <person name="Miller W.G."/>
            <person name="Biggs P."/>
            <person name="Cornelius A."/>
            <person name="Vandamme P."/>
        </authorList>
    </citation>
    <scope>NUCLEOTIDE SEQUENCE [LARGE SCALE GENOMIC DNA]</scope>
    <source>
        <strain evidence="3">LMG 26638</strain>
    </source>
</reference>
<dbReference type="AlphaFoldDB" id="A0A5C2HEP7"/>
<keyword evidence="3" id="KW-1185">Reference proteome</keyword>
<evidence type="ECO:0000313" key="2">
    <source>
        <dbReference type="EMBL" id="QEP34862.1"/>
    </source>
</evidence>
<dbReference type="Pfam" id="PF13286">
    <property type="entry name" value="HD_assoc"/>
    <property type="match status" value="1"/>
</dbReference>
<dbReference type="InterPro" id="IPR003607">
    <property type="entry name" value="HD/PDEase_dom"/>
</dbReference>
<keyword evidence="1 2" id="KW-0378">Hydrolase</keyword>
<dbReference type="NCBIfam" id="TIGR01353">
    <property type="entry name" value="dGTP_triPase"/>
    <property type="match status" value="1"/>
</dbReference>
<dbReference type="RefSeq" id="WP_130233783.1">
    <property type="nucleotide sequence ID" value="NZ_BMEF01000013.1"/>
</dbReference>
<dbReference type="Gene3D" id="1.10.3410.10">
    <property type="entry name" value="putative deoxyguanosinetriphosphate triphosphohydrolase like domain"/>
    <property type="match status" value="1"/>
</dbReference>
<dbReference type="InterPro" id="IPR006674">
    <property type="entry name" value="HD_domain"/>
</dbReference>
<dbReference type="InterPro" id="IPR023293">
    <property type="entry name" value="dGTP_triP_hydro_central_sf"/>
</dbReference>
<dbReference type="PANTHER" id="PTHR11373">
    <property type="entry name" value="DEOXYNUCLEOSIDE TRIPHOSPHATE TRIPHOSPHOHYDROLASE"/>
    <property type="match status" value="1"/>
</dbReference>
<dbReference type="OrthoDB" id="9803619at2"/>
<reference evidence="2 3" key="3">
    <citation type="submission" date="2019-09" db="EMBL/GenBank/DDBJ databases">
        <title>Taxonomic note: a critical rebuttal of the proposed division of the genus Arcobacter into six genera, emended descriptions of Arcobacter anaerophilus and the genus Arcobacter, and an assessment of genus-level boundaries for Epsilonproteobacteria using in silico genomic comparator tools.</title>
        <authorList>
            <person name="On S.L.W."/>
            <person name="Miller W.G."/>
            <person name="Biggs P."/>
            <person name="Cornelius A."/>
            <person name="Vandamme P."/>
        </authorList>
    </citation>
    <scope>NUCLEOTIDE SEQUENCE [LARGE SCALE GENOMIC DNA]</scope>
    <source>
        <strain evidence="2 3">LMG 26638</strain>
    </source>
</reference>
<dbReference type="GO" id="GO:0006203">
    <property type="term" value="P:dGTP catabolic process"/>
    <property type="evidence" value="ECO:0007669"/>
    <property type="project" value="TreeGrafter"/>
</dbReference>
<dbReference type="InterPro" id="IPR050135">
    <property type="entry name" value="dGTPase-like"/>
</dbReference>
<dbReference type="PANTHER" id="PTHR11373:SF32">
    <property type="entry name" value="DEOXYGUANOSINETRIPHOSPHATE TRIPHOSPHOHYDROLASE"/>
    <property type="match status" value="1"/>
</dbReference>
<accession>A0A5C2HEP7</accession>
<dbReference type="Gene3D" id="1.10.3210.10">
    <property type="entry name" value="Hypothetical protein af1432"/>
    <property type="match status" value="2"/>
</dbReference>
<dbReference type="EMBL" id="CP035928">
    <property type="protein sequence ID" value="QEP34862.1"/>
    <property type="molecule type" value="Genomic_DNA"/>
</dbReference>
<dbReference type="NCBIfam" id="NF003429">
    <property type="entry name" value="PRK04926.1"/>
    <property type="match status" value="1"/>
</dbReference>
<dbReference type="InterPro" id="IPR026875">
    <property type="entry name" value="PHydrolase_assoc_dom"/>
</dbReference>
<dbReference type="InterPro" id="IPR006261">
    <property type="entry name" value="dGTPase"/>
</dbReference>
<dbReference type="KEGG" id="apai:APAC_1775"/>
<dbReference type="Proteomes" id="UP000322726">
    <property type="component" value="Chromosome"/>
</dbReference>
<dbReference type="PROSITE" id="PS51831">
    <property type="entry name" value="HD"/>
    <property type="match status" value="1"/>
</dbReference>
<name>A0A5C2HEP7_9BACT</name>
<dbReference type="SMART" id="SM00471">
    <property type="entry name" value="HDc"/>
    <property type="match status" value="1"/>
</dbReference>
<reference evidence="2 3" key="2">
    <citation type="submission" date="2019-09" db="EMBL/GenBank/DDBJ databases">
        <title>Complete genome sequencing of four Arcobacter species reveals a diverse suite of mobile elements.</title>
        <authorList>
            <person name="Miller W.G."/>
            <person name="Yee E."/>
            <person name="Bono J.L."/>
        </authorList>
    </citation>
    <scope>NUCLEOTIDE SEQUENCE [LARGE SCALE GENOMIC DNA]</scope>
    <source>
        <strain evidence="2 3">LMG 26638</strain>
    </source>
</reference>
<gene>
    <name evidence="2" type="primary">dgt</name>
    <name evidence="2" type="ORF">APAC_1775</name>
</gene>
<protein>
    <submittedName>
        <fullName evidence="2">dGTP triphosphohydrolase</fullName>
        <ecNumber evidence="2">3.1.5.1</ecNumber>
    </submittedName>
</protein>
<sequence length="507" mass="59178">MIKSLKDLLDKLSRFTNSLVYDGGICKRLYKKRFTLHREFYPSFNIETSIESNRGRILSSPALRRLQKRTQVFALELNASIRTRLTHSMEVGQNARFIAKTILDKLKKEKGLEAYGLEELENAFISTSEMTSLLHDIGNPPFGHFAEQTINAWAKNNLANILNNFSSTTKENQKLKEDLIRDICDYDGNAQAIRVITKLQRLNLSYSQILSVLKYTRGAYEIKDSNDKLNYLKKKPGFYYSEKDLIEKIQDTLEVKRAHRFPVTYIMEAADDISYLTADLEDSVEKGILSLEEIYNLIIKECEKQGETYLKEILNKQYEKAKKDDEPYQFNMFFTLVRSKLVTALVAHVSNVFISNHKEVFEGSFNSALLDYDENSEFHKSIKVIEKVSQKYIYQNKEVQTLELKGYTIINTLLEKYKPLLLLSSEDFSKLLKDKKIDCFISMRLIKRISSKQIVAYKHDVEKLDIKENEKYDLLEWYFRARLIIDYISGMTDDYALEEYRLLSALK</sequence>
<organism evidence="2 3">
    <name type="scientific">Malaciobacter pacificus</name>
    <dbReference type="NCBI Taxonomy" id="1080223"/>
    <lineage>
        <taxon>Bacteria</taxon>
        <taxon>Pseudomonadati</taxon>
        <taxon>Campylobacterota</taxon>
        <taxon>Epsilonproteobacteria</taxon>
        <taxon>Campylobacterales</taxon>
        <taxon>Arcobacteraceae</taxon>
        <taxon>Malaciobacter</taxon>
    </lineage>
</organism>
<evidence type="ECO:0000313" key="3">
    <source>
        <dbReference type="Proteomes" id="UP000322726"/>
    </source>
</evidence>
<dbReference type="SUPFAM" id="SSF109604">
    <property type="entry name" value="HD-domain/PDEase-like"/>
    <property type="match status" value="1"/>
</dbReference>
<evidence type="ECO:0000256" key="1">
    <source>
        <dbReference type="ARBA" id="ARBA00022801"/>
    </source>
</evidence>
<dbReference type="EC" id="3.1.5.1" evidence="2"/>
<dbReference type="GO" id="GO:0008832">
    <property type="term" value="F:dGTPase activity"/>
    <property type="evidence" value="ECO:0007669"/>
    <property type="project" value="UniProtKB-EC"/>
</dbReference>
<proteinExistence type="predicted"/>